<dbReference type="CDD" id="cd00037">
    <property type="entry name" value="CLECT"/>
    <property type="match status" value="1"/>
</dbReference>
<sequence>MKFLLLTLLPLIEAFTCPANTIYHEEFSRCYKFSADSLPFYMAEEACIDLGGHLVSLGNGLENAMIAETAQQQKIGSSYFIGINKLNGNAWSNTDGEPVNYTNWASGQPTISSACATATSSDGIWKSVACSSSFPYVCAISTIVPVVTCPPCPTIGCPAPPAPPGRCQSGWTYFAKTDACYKSFLWETFENAENVCQGNGGHLTSIHSSDEEIFVATLSMSGNTYTDSSDLTWIGLKQLNYPSSKDWTWTDGSKVDYLAWAPTQPDNAGGVEHCVQLYSDHFGKDPKKDNNYQRWNDIACGTRLRAFVCKKKSIH</sequence>
<dbReference type="AlphaFoldDB" id="A0AA36H2B9"/>
<dbReference type="Proteomes" id="UP001176961">
    <property type="component" value="Unassembled WGS sequence"/>
</dbReference>
<gene>
    <name evidence="3" type="ORF">CYNAS_LOCUS14425</name>
</gene>
<evidence type="ECO:0000259" key="2">
    <source>
        <dbReference type="PROSITE" id="PS50041"/>
    </source>
</evidence>
<feature type="domain" description="C-type lectin" evidence="2">
    <location>
        <begin position="28"/>
        <end position="139"/>
    </location>
</feature>
<dbReference type="Pfam" id="PF00059">
    <property type="entry name" value="Lectin_C"/>
    <property type="match status" value="2"/>
</dbReference>
<dbReference type="SMART" id="SM00034">
    <property type="entry name" value="CLECT"/>
    <property type="match status" value="2"/>
</dbReference>
<dbReference type="InterPro" id="IPR016186">
    <property type="entry name" value="C-type_lectin-like/link_sf"/>
</dbReference>
<dbReference type="SUPFAM" id="SSF56436">
    <property type="entry name" value="C-type lectin-like"/>
    <property type="match status" value="2"/>
</dbReference>
<dbReference type="PROSITE" id="PS00615">
    <property type="entry name" value="C_TYPE_LECTIN_1"/>
    <property type="match status" value="1"/>
</dbReference>
<reference evidence="3" key="1">
    <citation type="submission" date="2023-07" db="EMBL/GenBank/DDBJ databases">
        <authorList>
            <consortium name="CYATHOMIX"/>
        </authorList>
    </citation>
    <scope>NUCLEOTIDE SEQUENCE</scope>
    <source>
        <strain evidence="3">N/A</strain>
    </source>
</reference>
<evidence type="ECO:0000256" key="1">
    <source>
        <dbReference type="ARBA" id="ARBA00023157"/>
    </source>
</evidence>
<protein>
    <recommendedName>
        <fullName evidence="2">C-type lectin domain-containing protein</fullName>
    </recommendedName>
</protein>
<evidence type="ECO:0000313" key="3">
    <source>
        <dbReference type="EMBL" id="CAJ0602442.1"/>
    </source>
</evidence>
<comment type="caution">
    <text evidence="3">The sequence shown here is derived from an EMBL/GenBank/DDBJ whole genome shotgun (WGS) entry which is preliminary data.</text>
</comment>
<keyword evidence="1" id="KW-1015">Disulfide bond</keyword>
<dbReference type="PROSITE" id="PS50041">
    <property type="entry name" value="C_TYPE_LECTIN_2"/>
    <property type="match status" value="2"/>
</dbReference>
<organism evidence="3 4">
    <name type="scientific">Cylicocyclus nassatus</name>
    <name type="common">Nematode worm</name>
    <dbReference type="NCBI Taxonomy" id="53992"/>
    <lineage>
        <taxon>Eukaryota</taxon>
        <taxon>Metazoa</taxon>
        <taxon>Ecdysozoa</taxon>
        <taxon>Nematoda</taxon>
        <taxon>Chromadorea</taxon>
        <taxon>Rhabditida</taxon>
        <taxon>Rhabditina</taxon>
        <taxon>Rhabditomorpha</taxon>
        <taxon>Strongyloidea</taxon>
        <taxon>Strongylidae</taxon>
        <taxon>Cylicocyclus</taxon>
    </lineage>
</organism>
<dbReference type="PANTHER" id="PTHR22803">
    <property type="entry name" value="MANNOSE, PHOSPHOLIPASE, LECTIN RECEPTOR RELATED"/>
    <property type="match status" value="1"/>
</dbReference>
<dbReference type="EMBL" id="CATQJL010000305">
    <property type="protein sequence ID" value="CAJ0602442.1"/>
    <property type="molecule type" value="Genomic_DNA"/>
</dbReference>
<accession>A0AA36H2B9</accession>
<name>A0AA36H2B9_CYLNA</name>
<feature type="domain" description="C-type lectin" evidence="2">
    <location>
        <begin position="176"/>
        <end position="300"/>
    </location>
</feature>
<dbReference type="Gene3D" id="3.10.100.10">
    <property type="entry name" value="Mannose-Binding Protein A, subunit A"/>
    <property type="match status" value="2"/>
</dbReference>
<dbReference type="InterPro" id="IPR018378">
    <property type="entry name" value="C-type_lectin_CS"/>
</dbReference>
<keyword evidence="4" id="KW-1185">Reference proteome</keyword>
<evidence type="ECO:0000313" key="4">
    <source>
        <dbReference type="Proteomes" id="UP001176961"/>
    </source>
</evidence>
<dbReference type="InterPro" id="IPR001304">
    <property type="entry name" value="C-type_lectin-like"/>
</dbReference>
<proteinExistence type="predicted"/>
<dbReference type="InterPro" id="IPR016187">
    <property type="entry name" value="CTDL_fold"/>
</dbReference>
<dbReference type="InterPro" id="IPR050111">
    <property type="entry name" value="C-type_lectin/snaclec_domain"/>
</dbReference>